<evidence type="ECO:0000256" key="1">
    <source>
        <dbReference type="ARBA" id="ARBA00023015"/>
    </source>
</evidence>
<evidence type="ECO:0000256" key="2">
    <source>
        <dbReference type="ARBA" id="ARBA00023125"/>
    </source>
</evidence>
<gene>
    <name evidence="6" type="ORF">GCM10011452_30560</name>
</gene>
<proteinExistence type="predicted"/>
<dbReference type="Proteomes" id="UP000628984">
    <property type="component" value="Unassembled WGS sequence"/>
</dbReference>
<reference evidence="6" key="1">
    <citation type="journal article" date="2014" name="Int. J. Syst. Evol. Microbiol.">
        <title>Complete genome sequence of Corynebacterium casei LMG S-19264T (=DSM 44701T), isolated from a smear-ripened cheese.</title>
        <authorList>
            <consortium name="US DOE Joint Genome Institute (JGI-PGF)"/>
            <person name="Walter F."/>
            <person name="Albersmeier A."/>
            <person name="Kalinowski J."/>
            <person name="Ruckert C."/>
        </authorList>
    </citation>
    <scope>NUCLEOTIDE SEQUENCE</scope>
    <source>
        <strain evidence="6">KCTC 23714</strain>
    </source>
</reference>
<dbReference type="GO" id="GO:0003700">
    <property type="term" value="F:DNA-binding transcription factor activity"/>
    <property type="evidence" value="ECO:0007669"/>
    <property type="project" value="InterPro"/>
</dbReference>
<name>A0A918MM85_9RHOB</name>
<dbReference type="SUPFAM" id="SSF51182">
    <property type="entry name" value="RmlC-like cupins"/>
    <property type="match status" value="1"/>
</dbReference>
<dbReference type="PROSITE" id="PS00041">
    <property type="entry name" value="HTH_ARAC_FAMILY_1"/>
    <property type="match status" value="1"/>
</dbReference>
<keyword evidence="3" id="KW-0804">Transcription</keyword>
<evidence type="ECO:0000313" key="6">
    <source>
        <dbReference type="EMBL" id="GGW40035.1"/>
    </source>
</evidence>
<dbReference type="GO" id="GO:0006629">
    <property type="term" value="P:lipid metabolic process"/>
    <property type="evidence" value="ECO:0007669"/>
    <property type="project" value="InterPro"/>
</dbReference>
<accession>A0A918MM85</accession>
<dbReference type="InterPro" id="IPR009057">
    <property type="entry name" value="Homeodomain-like_sf"/>
</dbReference>
<dbReference type="InterPro" id="IPR001711">
    <property type="entry name" value="PLipase_C_Pinositol-sp_Y"/>
</dbReference>
<dbReference type="SUPFAM" id="SSF46689">
    <property type="entry name" value="Homeodomain-like"/>
    <property type="match status" value="2"/>
</dbReference>
<keyword evidence="2" id="KW-0238">DNA-binding</keyword>
<dbReference type="PROSITE" id="PS50008">
    <property type="entry name" value="PIPLC_Y_DOMAIN"/>
    <property type="match status" value="1"/>
</dbReference>
<dbReference type="Pfam" id="PF12833">
    <property type="entry name" value="HTH_18"/>
    <property type="match status" value="1"/>
</dbReference>
<dbReference type="GO" id="GO:0004435">
    <property type="term" value="F:phosphatidylinositol-4,5-bisphosphate phospholipase C activity"/>
    <property type="evidence" value="ECO:0007669"/>
    <property type="project" value="InterPro"/>
</dbReference>
<feature type="domain" description="PI-PLC Y-box" evidence="5">
    <location>
        <begin position="207"/>
        <end position="245"/>
    </location>
</feature>
<organism evidence="6 7">
    <name type="scientific">Gemmobacter lanyuensis</name>
    <dbReference type="NCBI Taxonomy" id="1054497"/>
    <lineage>
        <taxon>Bacteria</taxon>
        <taxon>Pseudomonadati</taxon>
        <taxon>Pseudomonadota</taxon>
        <taxon>Alphaproteobacteria</taxon>
        <taxon>Rhodobacterales</taxon>
        <taxon>Paracoccaceae</taxon>
        <taxon>Gemmobacter</taxon>
    </lineage>
</organism>
<dbReference type="PANTHER" id="PTHR43280:SF27">
    <property type="entry name" value="TRANSCRIPTIONAL REGULATOR MTLR"/>
    <property type="match status" value="1"/>
</dbReference>
<dbReference type="InterPro" id="IPR020449">
    <property type="entry name" value="Tscrpt_reg_AraC-type_HTH"/>
</dbReference>
<feature type="domain" description="HTH araC/xylS-type" evidence="4">
    <location>
        <begin position="186"/>
        <end position="284"/>
    </location>
</feature>
<evidence type="ECO:0000259" key="5">
    <source>
        <dbReference type="PROSITE" id="PS50008"/>
    </source>
</evidence>
<dbReference type="CDD" id="cd06976">
    <property type="entry name" value="cupin_MtlR-like_N"/>
    <property type="match status" value="1"/>
</dbReference>
<dbReference type="InterPro" id="IPR011051">
    <property type="entry name" value="RmlC_Cupin_sf"/>
</dbReference>
<comment type="caution">
    <text evidence="6">The sequence shown here is derived from an EMBL/GenBank/DDBJ whole genome shotgun (WGS) entry which is preliminary data.</text>
</comment>
<evidence type="ECO:0000256" key="3">
    <source>
        <dbReference type="ARBA" id="ARBA00023163"/>
    </source>
</evidence>
<dbReference type="InterPro" id="IPR018060">
    <property type="entry name" value="HTH_AraC"/>
</dbReference>
<dbReference type="PRINTS" id="PR00032">
    <property type="entry name" value="HTHARAC"/>
</dbReference>
<dbReference type="RefSeq" id="WP_189634735.1">
    <property type="nucleotide sequence ID" value="NZ_JBHSUT010000002.1"/>
</dbReference>
<dbReference type="AlphaFoldDB" id="A0A918MM85"/>
<dbReference type="PANTHER" id="PTHR43280">
    <property type="entry name" value="ARAC-FAMILY TRANSCRIPTIONAL REGULATOR"/>
    <property type="match status" value="1"/>
</dbReference>
<keyword evidence="7" id="KW-1185">Reference proteome</keyword>
<evidence type="ECO:0000259" key="4">
    <source>
        <dbReference type="PROSITE" id="PS01124"/>
    </source>
</evidence>
<protein>
    <submittedName>
        <fullName evidence="6">AraC family transcriptional regulator</fullName>
    </submittedName>
</protein>
<dbReference type="EMBL" id="BMYQ01000011">
    <property type="protein sequence ID" value="GGW40035.1"/>
    <property type="molecule type" value="Genomic_DNA"/>
</dbReference>
<evidence type="ECO:0000313" key="7">
    <source>
        <dbReference type="Proteomes" id="UP000628984"/>
    </source>
</evidence>
<dbReference type="Gene3D" id="1.10.10.60">
    <property type="entry name" value="Homeodomain-like"/>
    <property type="match status" value="1"/>
</dbReference>
<dbReference type="InterPro" id="IPR018062">
    <property type="entry name" value="HTH_AraC-typ_CS"/>
</dbReference>
<keyword evidence="1" id="KW-0805">Transcription regulation</keyword>
<dbReference type="GO" id="GO:0043565">
    <property type="term" value="F:sequence-specific DNA binding"/>
    <property type="evidence" value="ECO:0007669"/>
    <property type="project" value="InterPro"/>
</dbReference>
<sequence>MPICPPFFETVAIPQDRSLLVFDRRLPEFPFNWHYHPEFELTLTVGSRGMRFVGDDVGQYDDCDLVLIAPNVPHAFQSQELLRGASEHRAVVSWFAQGWIEGLIRLVPELSQVAGLLAEARRGLRFAPETAGRLRARILSLGALAPLEQVMGLQGLLAELAASDRTPLASGEVLVSNLPHDRLRLQKVLDHLHATYDQPLRLRPICDLVHLTESQLQRVFKRSTRMSITAYVAQLRLGRACQMLAQTEAPIGQIAQDSGFPDAAEFARRFRQARGVTPTAYRKAFRGGL</sequence>
<reference evidence="6" key="2">
    <citation type="submission" date="2020-09" db="EMBL/GenBank/DDBJ databases">
        <authorList>
            <person name="Sun Q."/>
            <person name="Kim S."/>
        </authorList>
    </citation>
    <scope>NUCLEOTIDE SEQUENCE</scope>
    <source>
        <strain evidence="6">KCTC 23714</strain>
    </source>
</reference>
<dbReference type="SMART" id="SM00342">
    <property type="entry name" value="HTH_ARAC"/>
    <property type="match status" value="1"/>
</dbReference>
<dbReference type="GO" id="GO:0035556">
    <property type="term" value="P:intracellular signal transduction"/>
    <property type="evidence" value="ECO:0007669"/>
    <property type="project" value="InterPro"/>
</dbReference>
<dbReference type="PROSITE" id="PS01124">
    <property type="entry name" value="HTH_ARAC_FAMILY_2"/>
    <property type="match status" value="1"/>
</dbReference>